<protein>
    <submittedName>
        <fullName evidence="1">103_t:CDS:1</fullName>
    </submittedName>
</protein>
<dbReference type="AlphaFoldDB" id="A0A9N8VQV3"/>
<keyword evidence="2" id="KW-1185">Reference proteome</keyword>
<proteinExistence type="predicted"/>
<name>A0A9N8VQV3_9GLOM</name>
<evidence type="ECO:0000313" key="2">
    <source>
        <dbReference type="Proteomes" id="UP000789508"/>
    </source>
</evidence>
<dbReference type="EMBL" id="CAJVPS010000135">
    <property type="protein sequence ID" value="CAG8456691.1"/>
    <property type="molecule type" value="Genomic_DNA"/>
</dbReference>
<comment type="caution">
    <text evidence="1">The sequence shown here is derived from an EMBL/GenBank/DDBJ whole genome shotgun (WGS) entry which is preliminary data.</text>
</comment>
<gene>
    <name evidence="1" type="ORF">ALEPTO_LOCUS1318</name>
</gene>
<organism evidence="1 2">
    <name type="scientific">Ambispora leptoticha</name>
    <dbReference type="NCBI Taxonomy" id="144679"/>
    <lineage>
        <taxon>Eukaryota</taxon>
        <taxon>Fungi</taxon>
        <taxon>Fungi incertae sedis</taxon>
        <taxon>Mucoromycota</taxon>
        <taxon>Glomeromycotina</taxon>
        <taxon>Glomeromycetes</taxon>
        <taxon>Archaeosporales</taxon>
        <taxon>Ambisporaceae</taxon>
        <taxon>Ambispora</taxon>
    </lineage>
</organism>
<sequence length="40" mass="4580">MRLGKILFDHCCVTNTFDHTLKLMILSEWDLNMAVKVGDA</sequence>
<accession>A0A9N8VQV3</accession>
<dbReference type="Proteomes" id="UP000789508">
    <property type="component" value="Unassembled WGS sequence"/>
</dbReference>
<reference evidence="1" key="1">
    <citation type="submission" date="2021-06" db="EMBL/GenBank/DDBJ databases">
        <authorList>
            <person name="Kallberg Y."/>
            <person name="Tangrot J."/>
            <person name="Rosling A."/>
        </authorList>
    </citation>
    <scope>NUCLEOTIDE SEQUENCE</scope>
    <source>
        <strain evidence="1">FL130A</strain>
    </source>
</reference>
<evidence type="ECO:0000313" key="1">
    <source>
        <dbReference type="EMBL" id="CAG8456691.1"/>
    </source>
</evidence>